<name>A0A9N8WMI3_9GLOM</name>
<dbReference type="EC" id="2.6.1.7" evidence="4"/>
<comment type="similarity">
    <text evidence="2">Belongs to the class-I pyridoxal-phosphate-dependent aminotransferase family.</text>
</comment>
<dbReference type="EMBL" id="CAJVPI010000162">
    <property type="protein sequence ID" value="CAG8492290.1"/>
    <property type="molecule type" value="Genomic_DNA"/>
</dbReference>
<sequence length="393" mass="44718">MQMKAVNLGQGFMNFAPPDFLNEAARETILRTDCSQYSHPKGRIRLRKALAKAYDPLFRDRTLDPETEIVVTAGANEGIFAIFAAFLDEGDEVILMEPFFDQYIANIEMNGGVPVYVPLRPQGGPNATISSKDWTLDIDELRSKITPRSKVIVLNTPHNPIGKVFSKKELEDIGKVATENNLLILTDEVYDRLYFRPNTHERIANLPGLWERTITVGSGGKTFGATGWRIGWLIGPKELVEAALAAHVRIVFCVNSPLQEAMAIGFEQADAHNFFENQLELYEQKRAYMMSIFDDIPLPYTKPQGSYFILVDMSKLKLPGDYEFPEIIQNRGYDFKICYWLAKEIGVVAIPPSEFYCAENRHLAEYYARFAFCKTDETLKQARERLLKLKDHI</sequence>
<accession>A0A9N8WMI3</accession>
<dbReference type="InterPro" id="IPR051326">
    <property type="entry name" value="Kynurenine-oxoglutarate_AT"/>
</dbReference>
<dbReference type="PANTHER" id="PTHR43807">
    <property type="entry name" value="FI04487P"/>
    <property type="match status" value="1"/>
</dbReference>
<dbReference type="InterPro" id="IPR004839">
    <property type="entry name" value="Aminotransferase_I/II_large"/>
</dbReference>
<comment type="cofactor">
    <cofactor evidence="1">
        <name>pyridoxal 5'-phosphate</name>
        <dbReference type="ChEBI" id="CHEBI:597326"/>
    </cofactor>
</comment>
<dbReference type="InterPro" id="IPR015424">
    <property type="entry name" value="PyrdxlP-dep_Trfase"/>
</dbReference>
<comment type="pathway">
    <text evidence="8">Amino-acid degradation; L-kynurenine degradation; kynurenate from L-kynurenine: step 1/2.</text>
</comment>
<evidence type="ECO:0000256" key="5">
    <source>
        <dbReference type="ARBA" id="ARBA00022576"/>
    </source>
</evidence>
<dbReference type="AlphaFoldDB" id="A0A9N8WMI3"/>
<evidence type="ECO:0000313" key="11">
    <source>
        <dbReference type="Proteomes" id="UP000789739"/>
    </source>
</evidence>
<dbReference type="OrthoDB" id="2414662at2759"/>
<dbReference type="SMR" id="A0A9N8WMI3"/>
<dbReference type="Proteomes" id="UP000789739">
    <property type="component" value="Unassembled WGS sequence"/>
</dbReference>
<dbReference type="GO" id="GO:0016212">
    <property type="term" value="F:kynurenine-oxoglutarate transaminase activity"/>
    <property type="evidence" value="ECO:0007669"/>
    <property type="project" value="UniProtKB-EC"/>
</dbReference>
<evidence type="ECO:0000256" key="8">
    <source>
        <dbReference type="ARBA" id="ARBA00024016"/>
    </source>
</evidence>
<dbReference type="SUPFAM" id="SSF53383">
    <property type="entry name" value="PLP-dependent transferases"/>
    <property type="match status" value="1"/>
</dbReference>
<dbReference type="FunFam" id="3.40.640.10:FF:000024">
    <property type="entry name" value="Kynurenine--oxoglutarate transaminase 3"/>
    <property type="match status" value="1"/>
</dbReference>
<evidence type="ECO:0000256" key="4">
    <source>
        <dbReference type="ARBA" id="ARBA00012751"/>
    </source>
</evidence>
<gene>
    <name evidence="10" type="ORF">PBRASI_LOCUS2171</name>
</gene>
<evidence type="ECO:0000313" key="10">
    <source>
        <dbReference type="EMBL" id="CAG8492290.1"/>
    </source>
</evidence>
<dbReference type="GO" id="GO:0005739">
    <property type="term" value="C:mitochondrion"/>
    <property type="evidence" value="ECO:0007669"/>
    <property type="project" value="TreeGrafter"/>
</dbReference>
<evidence type="ECO:0000256" key="2">
    <source>
        <dbReference type="ARBA" id="ARBA00007441"/>
    </source>
</evidence>
<dbReference type="Gene3D" id="3.90.1150.10">
    <property type="entry name" value="Aspartate Aminotransferase, domain 1"/>
    <property type="match status" value="1"/>
</dbReference>
<dbReference type="Pfam" id="PF00155">
    <property type="entry name" value="Aminotran_1_2"/>
    <property type="match status" value="1"/>
</dbReference>
<comment type="subunit">
    <text evidence="3">Homodimer.</text>
</comment>
<evidence type="ECO:0000256" key="6">
    <source>
        <dbReference type="ARBA" id="ARBA00022679"/>
    </source>
</evidence>
<keyword evidence="11" id="KW-1185">Reference proteome</keyword>
<proteinExistence type="inferred from homology"/>
<dbReference type="GO" id="GO:0030170">
    <property type="term" value="F:pyridoxal phosphate binding"/>
    <property type="evidence" value="ECO:0007669"/>
    <property type="project" value="InterPro"/>
</dbReference>
<dbReference type="FunFam" id="3.90.1150.10:FF:000021">
    <property type="entry name" value="Kynurenine--oxoglutarate transaminase 3"/>
    <property type="match status" value="1"/>
</dbReference>
<dbReference type="InterPro" id="IPR015422">
    <property type="entry name" value="PyrdxlP-dep_Trfase_small"/>
</dbReference>
<protein>
    <recommendedName>
        <fullName evidence="4">kynurenine--oxoglutarate transaminase</fullName>
        <ecNumber evidence="4">2.6.1.7</ecNumber>
    </recommendedName>
</protein>
<dbReference type="Gene3D" id="3.40.640.10">
    <property type="entry name" value="Type I PLP-dependent aspartate aminotransferase-like (Major domain)"/>
    <property type="match status" value="1"/>
</dbReference>
<evidence type="ECO:0000256" key="1">
    <source>
        <dbReference type="ARBA" id="ARBA00001933"/>
    </source>
</evidence>
<comment type="caution">
    <text evidence="10">The sequence shown here is derived from an EMBL/GenBank/DDBJ whole genome shotgun (WGS) entry which is preliminary data.</text>
</comment>
<organism evidence="10 11">
    <name type="scientific">Paraglomus brasilianum</name>
    <dbReference type="NCBI Taxonomy" id="144538"/>
    <lineage>
        <taxon>Eukaryota</taxon>
        <taxon>Fungi</taxon>
        <taxon>Fungi incertae sedis</taxon>
        <taxon>Mucoromycota</taxon>
        <taxon>Glomeromycotina</taxon>
        <taxon>Glomeromycetes</taxon>
        <taxon>Paraglomerales</taxon>
        <taxon>Paraglomeraceae</taxon>
        <taxon>Paraglomus</taxon>
    </lineage>
</organism>
<dbReference type="CDD" id="cd00609">
    <property type="entry name" value="AAT_like"/>
    <property type="match status" value="1"/>
</dbReference>
<evidence type="ECO:0000256" key="7">
    <source>
        <dbReference type="ARBA" id="ARBA00022898"/>
    </source>
</evidence>
<feature type="domain" description="Aminotransferase class I/classII large" evidence="9">
    <location>
        <begin position="5"/>
        <end position="386"/>
    </location>
</feature>
<dbReference type="InterPro" id="IPR015421">
    <property type="entry name" value="PyrdxlP-dep_Trfase_major"/>
</dbReference>
<reference evidence="10" key="1">
    <citation type="submission" date="2021-06" db="EMBL/GenBank/DDBJ databases">
        <authorList>
            <person name="Kallberg Y."/>
            <person name="Tangrot J."/>
            <person name="Rosling A."/>
        </authorList>
    </citation>
    <scope>NUCLEOTIDE SEQUENCE</scope>
    <source>
        <strain evidence="10">BR232B</strain>
    </source>
</reference>
<dbReference type="GO" id="GO:0070189">
    <property type="term" value="P:kynurenine metabolic process"/>
    <property type="evidence" value="ECO:0007669"/>
    <property type="project" value="UniProtKB-ARBA"/>
</dbReference>
<keyword evidence="7" id="KW-0663">Pyridoxal phosphate</keyword>
<evidence type="ECO:0000259" key="9">
    <source>
        <dbReference type="Pfam" id="PF00155"/>
    </source>
</evidence>
<evidence type="ECO:0000256" key="3">
    <source>
        <dbReference type="ARBA" id="ARBA00011738"/>
    </source>
</evidence>
<keyword evidence="6" id="KW-0808">Transferase</keyword>
<keyword evidence="5" id="KW-0032">Aminotransferase</keyword>
<dbReference type="PANTHER" id="PTHR43807:SF20">
    <property type="entry name" value="FI04487P"/>
    <property type="match status" value="1"/>
</dbReference>